<dbReference type="PANTHER" id="PTHR31973">
    <property type="entry name" value="POLYPROTEIN, PUTATIVE-RELATED"/>
    <property type="match status" value="1"/>
</dbReference>
<protein>
    <recommendedName>
        <fullName evidence="2">MULE transposase domain-containing protein</fullName>
    </recommendedName>
</protein>
<feature type="region of interest" description="Disordered" evidence="1">
    <location>
        <begin position="860"/>
        <end position="932"/>
    </location>
</feature>
<feature type="region of interest" description="Disordered" evidence="1">
    <location>
        <begin position="1031"/>
        <end position="1086"/>
    </location>
</feature>
<feature type="region of interest" description="Disordered" evidence="1">
    <location>
        <begin position="145"/>
        <end position="173"/>
    </location>
</feature>
<comment type="caution">
    <text evidence="3">The sequence shown here is derived from an EMBL/GenBank/DDBJ whole genome shotgun (WGS) entry which is preliminary data.</text>
</comment>
<evidence type="ECO:0000313" key="4">
    <source>
        <dbReference type="Proteomes" id="UP001231189"/>
    </source>
</evidence>
<evidence type="ECO:0000313" key="3">
    <source>
        <dbReference type="EMBL" id="KAK1694592.1"/>
    </source>
</evidence>
<dbReference type="Pfam" id="PF10551">
    <property type="entry name" value="MULE"/>
    <property type="match status" value="1"/>
</dbReference>
<organism evidence="3 4">
    <name type="scientific">Lolium multiflorum</name>
    <name type="common">Italian ryegrass</name>
    <name type="synonym">Lolium perenne subsp. multiflorum</name>
    <dbReference type="NCBI Taxonomy" id="4521"/>
    <lineage>
        <taxon>Eukaryota</taxon>
        <taxon>Viridiplantae</taxon>
        <taxon>Streptophyta</taxon>
        <taxon>Embryophyta</taxon>
        <taxon>Tracheophyta</taxon>
        <taxon>Spermatophyta</taxon>
        <taxon>Magnoliopsida</taxon>
        <taxon>Liliopsida</taxon>
        <taxon>Poales</taxon>
        <taxon>Poaceae</taxon>
        <taxon>BOP clade</taxon>
        <taxon>Pooideae</taxon>
        <taxon>Poodae</taxon>
        <taxon>Poeae</taxon>
        <taxon>Poeae Chloroplast Group 2 (Poeae type)</taxon>
        <taxon>Loliodinae</taxon>
        <taxon>Loliinae</taxon>
        <taxon>Lolium</taxon>
    </lineage>
</organism>
<feature type="compositionally biased region" description="Basic residues" evidence="1">
    <location>
        <begin position="1077"/>
        <end position="1086"/>
    </location>
</feature>
<dbReference type="InterPro" id="IPR018289">
    <property type="entry name" value="MULE_transposase_dom"/>
</dbReference>
<sequence>MRGKKMTVEALIVVGGNDGTPARWGLREVKSDRNWGTYMRFASTPGAAMYGEPMVYVQFISGDDGAGSSTGAGEEEMAIITGPSTVQSEHLALTAAGMIGQSEQAALTAGHSTGPSEHMVAQFAAEPGYWSAFVDISERVEGLPEALDDDARSSSSESSSDEEGAGPSRRAVAAPMDPEFLKTMTISNEFHSVPGLGEDSLQVGQTFPDKDSADQAIKRYALAISRQHRVKQSDRRQLKVICVKLNEEGCRGRVIARVSPGVCQPWHISKIEPHSCEQLGSLDKHRNVTAKYVSHIMQVAVEEDITLGTKKLQKTAEDLIGFPVSFSKARRAKEEIFQRLYGTYEEAYDLAPRLLHQIAATNQGTQVVRRVRQHPLEENQEILDRLFWAFPQTIRAFHHCRPVLSIDGTFLTGKYKGTLLVAIAADANNQLLPIAYALVESENKDSWLWFLSCLKMGVVIDRPDVCIISDRNTGLLSALEIIKNSSDPLWGWPDLETRWCMRHLAANFYSKFKNKDWFKLFKRMCMQKTEAKMNAIWAGINKEIESAALPPREDRRGRRTEINLSTWINQNCPDLSKWAQAHDSGARYGIMTSNMSEVYNGVLKGVRALPITALITETWNRTLSYFADRVQVANTREPRGDDANLVVIGMTWIIARQENLAVVAFADAPVMREMNALTAHDVIFCFQIFVWYEPLRTERVMRQFGKHQDIPPPSPRRLVADVHLQDNKGLSCFDWSQHNQTWITKWIDEAESDGVRENRRYNGEILPTYNEWYRASTRTLLTGPPPSSPTHLTWASAYHRDTSVDEFRQIAQDAQYTLNLRNMDSTEGKSMVKRIFNTAIQGLRRLGCSRHDDVVSRAFNMPEAPSNRPSMVRVSQPSATPTVPVPSTSHTSNPRRDSSLLERSQSAHISQRHGATQEDDHFPSYPSGQRFSYTEGEYSQRFNTQESVDPTWSNMGAGLGHNMPPLRGRDHMQSQYRTQESLIPTWPDMTQQPQYYGSTSQQPRNDVTGIVEEFFGGAIFGTDASLIPPNLESPYIFQTPSPADETRTEDEENQYGRGLRPPHPPRPRLSPSGPRPRQQRRRRRQE</sequence>
<feature type="compositionally biased region" description="Low complexity" evidence="1">
    <location>
        <begin position="874"/>
        <end position="892"/>
    </location>
</feature>
<evidence type="ECO:0000259" key="2">
    <source>
        <dbReference type="Pfam" id="PF10551"/>
    </source>
</evidence>
<dbReference type="Proteomes" id="UP001231189">
    <property type="component" value="Unassembled WGS sequence"/>
</dbReference>
<dbReference type="PANTHER" id="PTHR31973:SF195">
    <property type="entry name" value="MUDR FAMILY TRANSPOSASE"/>
    <property type="match status" value="1"/>
</dbReference>
<gene>
    <name evidence="3" type="ORF">QYE76_011289</name>
</gene>
<reference evidence="3" key="1">
    <citation type="submission" date="2023-07" db="EMBL/GenBank/DDBJ databases">
        <title>A chromosome-level genome assembly of Lolium multiflorum.</title>
        <authorList>
            <person name="Chen Y."/>
            <person name="Copetti D."/>
            <person name="Kolliker R."/>
            <person name="Studer B."/>
        </authorList>
    </citation>
    <scope>NUCLEOTIDE SEQUENCE</scope>
    <source>
        <strain evidence="3">02402/16</strain>
        <tissue evidence="3">Leaf</tissue>
    </source>
</reference>
<evidence type="ECO:0000256" key="1">
    <source>
        <dbReference type="SAM" id="MobiDB-lite"/>
    </source>
</evidence>
<dbReference type="AlphaFoldDB" id="A0AAD8X548"/>
<feature type="domain" description="MULE transposase" evidence="2">
    <location>
        <begin position="403"/>
        <end position="507"/>
    </location>
</feature>
<name>A0AAD8X548_LOLMU</name>
<dbReference type="EMBL" id="JAUUTY010000001">
    <property type="protein sequence ID" value="KAK1694592.1"/>
    <property type="molecule type" value="Genomic_DNA"/>
</dbReference>
<proteinExistence type="predicted"/>
<keyword evidence="4" id="KW-1185">Reference proteome</keyword>
<accession>A0AAD8X548</accession>